<feature type="region of interest" description="Disordered" evidence="1">
    <location>
        <begin position="102"/>
        <end position="128"/>
    </location>
</feature>
<accession>A0A4R4KAY1</accession>
<protein>
    <submittedName>
        <fullName evidence="2">Uncharacterized protein</fullName>
    </submittedName>
</protein>
<gene>
    <name evidence="2" type="ORF">EZE20_16120</name>
</gene>
<keyword evidence="3" id="KW-1185">Reference proteome</keyword>
<proteinExistence type="predicted"/>
<dbReference type="RefSeq" id="WP_132119532.1">
    <property type="nucleotide sequence ID" value="NZ_SMJU01000010.1"/>
</dbReference>
<evidence type="ECO:0000313" key="3">
    <source>
        <dbReference type="Proteomes" id="UP000295706"/>
    </source>
</evidence>
<organism evidence="2 3">
    <name type="scientific">Arundinibacter roseus</name>
    <dbReference type="NCBI Taxonomy" id="2070510"/>
    <lineage>
        <taxon>Bacteria</taxon>
        <taxon>Pseudomonadati</taxon>
        <taxon>Bacteroidota</taxon>
        <taxon>Cytophagia</taxon>
        <taxon>Cytophagales</taxon>
        <taxon>Spirosomataceae</taxon>
        <taxon>Arundinibacter</taxon>
    </lineage>
</organism>
<comment type="caution">
    <text evidence="2">The sequence shown here is derived from an EMBL/GenBank/DDBJ whole genome shotgun (WGS) entry which is preliminary data.</text>
</comment>
<sequence length="128" mass="13994">MNTARIAAILLTVLTMALSIALYKACRKTTSKTPLEQSADSLTHYSNKARIAHDSVNYYDQKYAAARISHDSLAQLIFRGSPALAFKRDSLRAVIEARIRAADSGRASGQPDPVRKSETHAPHSNQGQ</sequence>
<dbReference type="EMBL" id="SMJU01000010">
    <property type="protein sequence ID" value="TDB63299.1"/>
    <property type="molecule type" value="Genomic_DNA"/>
</dbReference>
<name>A0A4R4KAY1_9BACT</name>
<dbReference type="AlphaFoldDB" id="A0A4R4KAY1"/>
<evidence type="ECO:0000256" key="1">
    <source>
        <dbReference type="SAM" id="MobiDB-lite"/>
    </source>
</evidence>
<evidence type="ECO:0000313" key="2">
    <source>
        <dbReference type="EMBL" id="TDB63299.1"/>
    </source>
</evidence>
<reference evidence="2 3" key="1">
    <citation type="submission" date="2019-02" db="EMBL/GenBank/DDBJ databases">
        <title>Arundinibacter roseus gen. nov., sp. nov., a new member of the family Cytophagaceae.</title>
        <authorList>
            <person name="Szuroczki S."/>
            <person name="Khayer B."/>
            <person name="Sproer C."/>
            <person name="Toumi M."/>
            <person name="Szabo A."/>
            <person name="Felfoldi T."/>
            <person name="Schumann P."/>
            <person name="Toth E."/>
        </authorList>
    </citation>
    <scope>NUCLEOTIDE SEQUENCE [LARGE SCALE GENOMIC DNA]</scope>
    <source>
        <strain evidence="2 3">DMA-k-7a</strain>
    </source>
</reference>
<dbReference type="Proteomes" id="UP000295706">
    <property type="component" value="Unassembled WGS sequence"/>
</dbReference>